<feature type="chain" id="PRO_5043851877" description="Secreted protein" evidence="1">
    <location>
        <begin position="23"/>
        <end position="123"/>
    </location>
</feature>
<dbReference type="KEGG" id="lem:LEN_0073"/>
<evidence type="ECO:0000256" key="1">
    <source>
        <dbReference type="SAM" id="SignalP"/>
    </source>
</evidence>
<gene>
    <name evidence="2" type="ORF">LEN_0073</name>
</gene>
<dbReference type="AlphaFoldDB" id="A0AAU9AEC4"/>
<dbReference type="GeneID" id="83066745"/>
<organism evidence="2 3">
    <name type="scientific">Lysobacter enzymogenes</name>
    <dbReference type="NCBI Taxonomy" id="69"/>
    <lineage>
        <taxon>Bacteria</taxon>
        <taxon>Pseudomonadati</taxon>
        <taxon>Pseudomonadota</taxon>
        <taxon>Gammaproteobacteria</taxon>
        <taxon>Lysobacterales</taxon>
        <taxon>Lysobacteraceae</taxon>
        <taxon>Lysobacter</taxon>
    </lineage>
</organism>
<sequence length="123" mass="13010">MPRLRLSFAVLLIAAVPTLAQAKSACLIQGQIGGMVINECTETDQNLPDDQLKQQCNGKVPGLEEVGGHADARIVAACPSGADGVCEAPMGAQARIYYYKRAPEALATVQSACEAQRGKWVKP</sequence>
<evidence type="ECO:0000313" key="2">
    <source>
        <dbReference type="EMBL" id="BAV95560.1"/>
    </source>
</evidence>
<dbReference type="EMBL" id="AP014940">
    <property type="protein sequence ID" value="BAV95560.1"/>
    <property type="molecule type" value="Genomic_DNA"/>
</dbReference>
<evidence type="ECO:0000313" key="3">
    <source>
        <dbReference type="Proteomes" id="UP000218824"/>
    </source>
</evidence>
<name>A0AAU9AEC4_LYSEN</name>
<reference evidence="2 3" key="1">
    <citation type="journal article" date="2017" name="DNA Res.">
        <title>Complete genome sequence and expression profile of the commercial lytic enzyme producer Lysobacter enzymogenes M497-1.</title>
        <authorList>
            <person name="Takami H."/>
            <person name="Toyoda A."/>
            <person name="Uchiyama I."/>
            <person name="Itoh T."/>
            <person name="Takaki Y."/>
            <person name="Arai W."/>
            <person name="Nishi S."/>
            <person name="Kawai M."/>
            <person name="Shinya K."/>
            <person name="Ikeda H."/>
        </authorList>
    </citation>
    <scope>NUCLEOTIDE SEQUENCE [LARGE SCALE GENOMIC DNA]</scope>
    <source>
        <strain evidence="2 3">M497-1</strain>
    </source>
</reference>
<evidence type="ECO:0008006" key="4">
    <source>
        <dbReference type="Google" id="ProtNLM"/>
    </source>
</evidence>
<accession>A0AAU9AEC4</accession>
<proteinExistence type="predicted"/>
<keyword evidence="1" id="KW-0732">Signal</keyword>
<dbReference type="Proteomes" id="UP000218824">
    <property type="component" value="Chromosome"/>
</dbReference>
<feature type="signal peptide" evidence="1">
    <location>
        <begin position="1"/>
        <end position="22"/>
    </location>
</feature>
<protein>
    <recommendedName>
        <fullName evidence="4">Secreted protein</fullName>
    </recommendedName>
</protein>
<dbReference type="RefSeq" id="WP_172437100.1">
    <property type="nucleotide sequence ID" value="NZ_AP014940.1"/>
</dbReference>